<gene>
    <name evidence="6" type="ORF">UFOPK3775_00108</name>
</gene>
<evidence type="ECO:0000313" key="6">
    <source>
        <dbReference type="EMBL" id="CAB4330385.1"/>
    </source>
</evidence>
<dbReference type="Pfam" id="PF22740">
    <property type="entry name" value="PapZ_C"/>
    <property type="match status" value="1"/>
</dbReference>
<evidence type="ECO:0000256" key="3">
    <source>
        <dbReference type="ARBA" id="ARBA00023134"/>
    </source>
</evidence>
<dbReference type="AlphaFoldDB" id="A0A6J5YIM1"/>
<dbReference type="GO" id="GO:0005524">
    <property type="term" value="F:ATP binding"/>
    <property type="evidence" value="ECO:0007669"/>
    <property type="project" value="UniProtKB-KW"/>
</dbReference>
<evidence type="ECO:0000259" key="5">
    <source>
        <dbReference type="Pfam" id="PF22740"/>
    </source>
</evidence>
<feature type="domain" description="RapZ C-terminal" evidence="5">
    <location>
        <begin position="168"/>
        <end position="290"/>
    </location>
</feature>
<dbReference type="PANTHER" id="PTHR30448:SF0">
    <property type="entry name" value="RNASE ADAPTER PROTEIN RAPZ"/>
    <property type="match status" value="1"/>
</dbReference>
<protein>
    <submittedName>
        <fullName evidence="6">Unannotated protein</fullName>
    </submittedName>
</protein>
<accession>A0A6J5YIM1</accession>
<feature type="domain" description="RapZ-like N-terminal" evidence="4">
    <location>
        <begin position="10"/>
        <end position="159"/>
    </location>
</feature>
<reference evidence="6" key="1">
    <citation type="submission" date="2020-05" db="EMBL/GenBank/DDBJ databases">
        <authorList>
            <person name="Chiriac C."/>
            <person name="Salcher M."/>
            <person name="Ghai R."/>
            <person name="Kavagutti S V."/>
        </authorList>
    </citation>
    <scope>NUCLEOTIDE SEQUENCE</scope>
</reference>
<dbReference type="GO" id="GO:0005525">
    <property type="term" value="F:GTP binding"/>
    <property type="evidence" value="ECO:0007669"/>
    <property type="project" value="UniProtKB-KW"/>
</dbReference>
<dbReference type="Pfam" id="PF03668">
    <property type="entry name" value="RapZ-like_N"/>
    <property type="match status" value="1"/>
</dbReference>
<keyword evidence="1" id="KW-0547">Nucleotide-binding</keyword>
<dbReference type="PIRSF" id="PIRSF005052">
    <property type="entry name" value="P-loopkin"/>
    <property type="match status" value="1"/>
</dbReference>
<evidence type="ECO:0000256" key="2">
    <source>
        <dbReference type="ARBA" id="ARBA00022840"/>
    </source>
</evidence>
<dbReference type="InterPro" id="IPR005337">
    <property type="entry name" value="RapZ-like"/>
</dbReference>
<name>A0A6J5YIM1_9ZZZZ</name>
<dbReference type="InterPro" id="IPR053931">
    <property type="entry name" value="RapZ_C"/>
</dbReference>
<dbReference type="Gene3D" id="3.40.50.300">
    <property type="entry name" value="P-loop containing nucleotide triphosphate hydrolases"/>
    <property type="match status" value="1"/>
</dbReference>
<dbReference type="HAMAP" id="MF_00636">
    <property type="entry name" value="RapZ_like"/>
    <property type="match status" value="1"/>
</dbReference>
<evidence type="ECO:0000256" key="1">
    <source>
        <dbReference type="ARBA" id="ARBA00022741"/>
    </source>
</evidence>
<dbReference type="EMBL" id="CAESAK010000007">
    <property type="protein sequence ID" value="CAB4330385.1"/>
    <property type="molecule type" value="Genomic_DNA"/>
</dbReference>
<sequence>MTQANSTHRELLILTGMSGAGRSTVAHALEDLGWHVVDNLPPALLPELSTEMGKSDQSLAVVVDVRGGKFFDALNSSLENLKKAKVSYRLLFLDATDQALVQRFESTRRPHPLQGGDRIVDGIVREREKLEELRSNADVVIDTSNLNVHQLEKRTAEIFAEGMVQALRINVLSFGYKYGIPVDADLLLDCRFIPNPHWVPELRPKSGLDDAVYNHVLDSEGVRDFVHSYVAVVEQMIPGYLREGKKYVTIAIGCTGGKHRSVSIAREISLQLNRSHDGYSVSAHATHRDVGRE</sequence>
<evidence type="ECO:0000259" key="4">
    <source>
        <dbReference type="Pfam" id="PF03668"/>
    </source>
</evidence>
<organism evidence="6">
    <name type="scientific">freshwater metagenome</name>
    <dbReference type="NCBI Taxonomy" id="449393"/>
    <lineage>
        <taxon>unclassified sequences</taxon>
        <taxon>metagenomes</taxon>
        <taxon>ecological metagenomes</taxon>
    </lineage>
</organism>
<dbReference type="PANTHER" id="PTHR30448">
    <property type="entry name" value="RNASE ADAPTER PROTEIN RAPZ"/>
    <property type="match status" value="1"/>
</dbReference>
<dbReference type="SUPFAM" id="SSF52540">
    <property type="entry name" value="P-loop containing nucleoside triphosphate hydrolases"/>
    <property type="match status" value="1"/>
</dbReference>
<dbReference type="InterPro" id="IPR027417">
    <property type="entry name" value="P-loop_NTPase"/>
</dbReference>
<keyword evidence="2" id="KW-0067">ATP-binding</keyword>
<keyword evidence="3" id="KW-0342">GTP-binding</keyword>
<proteinExistence type="inferred from homology"/>
<dbReference type="InterPro" id="IPR053930">
    <property type="entry name" value="RapZ-like_N"/>
</dbReference>
<dbReference type="NCBIfam" id="NF003828">
    <property type="entry name" value="PRK05416.1"/>
    <property type="match status" value="1"/>
</dbReference>